<comment type="similarity">
    <text evidence="5">Belongs to the peptidase S8 family.</text>
</comment>
<dbReference type="EMBL" id="JAUFQU010000001">
    <property type="protein sequence ID" value="MDN3708146.1"/>
    <property type="molecule type" value="Genomic_DNA"/>
</dbReference>
<name>A0ABT8CVI5_9FLAO</name>
<organism evidence="8 9">
    <name type="scientific">Paenimyroides ceti</name>
    <dbReference type="NCBI Taxonomy" id="395087"/>
    <lineage>
        <taxon>Bacteria</taxon>
        <taxon>Pseudomonadati</taxon>
        <taxon>Bacteroidota</taxon>
        <taxon>Flavobacteriia</taxon>
        <taxon>Flavobacteriales</taxon>
        <taxon>Flavobacteriaceae</taxon>
        <taxon>Paenimyroides</taxon>
    </lineage>
</organism>
<dbReference type="Proteomes" id="UP001242368">
    <property type="component" value="Unassembled WGS sequence"/>
</dbReference>
<keyword evidence="3 5" id="KW-0378">Hydrolase</keyword>
<dbReference type="Pfam" id="PF00082">
    <property type="entry name" value="Peptidase_S8"/>
    <property type="match status" value="1"/>
</dbReference>
<dbReference type="InterPro" id="IPR015500">
    <property type="entry name" value="Peptidase_S8_subtilisin-rel"/>
</dbReference>
<dbReference type="PROSITE" id="PS00138">
    <property type="entry name" value="SUBTILASE_SER"/>
    <property type="match status" value="1"/>
</dbReference>
<reference evidence="9" key="1">
    <citation type="journal article" date="2019" name="Int. J. Syst. Evol. Microbiol.">
        <title>The Global Catalogue of Microorganisms (GCM) 10K type strain sequencing project: providing services to taxonomists for standard genome sequencing and annotation.</title>
        <authorList>
            <consortium name="The Broad Institute Genomics Platform"/>
            <consortium name="The Broad Institute Genome Sequencing Center for Infectious Disease"/>
            <person name="Wu L."/>
            <person name="Ma J."/>
        </authorList>
    </citation>
    <scope>NUCLEOTIDE SEQUENCE [LARGE SCALE GENOMIC DNA]</scope>
    <source>
        <strain evidence="9">CECT 7184</strain>
    </source>
</reference>
<feature type="active site" description="Charge relay system" evidence="5">
    <location>
        <position position="157"/>
    </location>
</feature>
<dbReference type="InterPro" id="IPR023828">
    <property type="entry name" value="Peptidase_S8_Ser-AS"/>
</dbReference>
<evidence type="ECO:0000313" key="8">
    <source>
        <dbReference type="EMBL" id="MDN3708146.1"/>
    </source>
</evidence>
<evidence type="ECO:0000256" key="1">
    <source>
        <dbReference type="ARBA" id="ARBA00022670"/>
    </source>
</evidence>
<proteinExistence type="inferred from homology"/>
<keyword evidence="4 5" id="KW-0720">Serine protease</keyword>
<dbReference type="InterPro" id="IPR000209">
    <property type="entry name" value="Peptidase_S8/S53_dom"/>
</dbReference>
<dbReference type="PANTHER" id="PTHR42884">
    <property type="entry name" value="PROPROTEIN CONVERTASE SUBTILISIN/KEXIN-RELATED"/>
    <property type="match status" value="1"/>
</dbReference>
<dbReference type="InterPro" id="IPR036852">
    <property type="entry name" value="Peptidase_S8/S53_dom_sf"/>
</dbReference>
<dbReference type="PANTHER" id="PTHR42884:SF14">
    <property type="entry name" value="NEUROENDOCRINE CONVERTASE 1"/>
    <property type="match status" value="1"/>
</dbReference>
<feature type="domain" description="Secretion system C-terminal sorting" evidence="7">
    <location>
        <begin position="853"/>
        <end position="928"/>
    </location>
</feature>
<dbReference type="PROSITE" id="PS51892">
    <property type="entry name" value="SUBTILASE"/>
    <property type="match status" value="1"/>
</dbReference>
<evidence type="ECO:0000256" key="2">
    <source>
        <dbReference type="ARBA" id="ARBA00022729"/>
    </source>
</evidence>
<dbReference type="CDD" id="cd00306">
    <property type="entry name" value="Peptidases_S8_S53"/>
    <property type="match status" value="1"/>
</dbReference>
<keyword evidence="9" id="KW-1185">Reference proteome</keyword>
<feature type="active site" description="Charge relay system" evidence="5">
    <location>
        <position position="368"/>
    </location>
</feature>
<dbReference type="SUPFAM" id="SSF52743">
    <property type="entry name" value="Subtilisin-like"/>
    <property type="match status" value="1"/>
</dbReference>
<feature type="domain" description="Peptidase S8/S53" evidence="6">
    <location>
        <begin position="150"/>
        <end position="402"/>
    </location>
</feature>
<evidence type="ECO:0000256" key="4">
    <source>
        <dbReference type="ARBA" id="ARBA00022825"/>
    </source>
</evidence>
<feature type="active site" description="Charge relay system" evidence="5">
    <location>
        <position position="187"/>
    </location>
</feature>
<evidence type="ECO:0000259" key="6">
    <source>
        <dbReference type="Pfam" id="PF00082"/>
    </source>
</evidence>
<evidence type="ECO:0000313" key="9">
    <source>
        <dbReference type="Proteomes" id="UP001242368"/>
    </source>
</evidence>
<gene>
    <name evidence="8" type="ORF">QW060_13625</name>
</gene>
<evidence type="ECO:0000256" key="3">
    <source>
        <dbReference type="ARBA" id="ARBA00022801"/>
    </source>
</evidence>
<dbReference type="Gene3D" id="3.40.50.200">
    <property type="entry name" value="Peptidase S8/S53 domain"/>
    <property type="match status" value="1"/>
</dbReference>
<dbReference type="Pfam" id="PF18962">
    <property type="entry name" value="Por_Secre_tail"/>
    <property type="match status" value="1"/>
</dbReference>
<keyword evidence="2" id="KW-0732">Signal</keyword>
<dbReference type="PRINTS" id="PR00723">
    <property type="entry name" value="SUBTILISIN"/>
</dbReference>
<dbReference type="InterPro" id="IPR026444">
    <property type="entry name" value="Secre_tail"/>
</dbReference>
<evidence type="ECO:0000256" key="5">
    <source>
        <dbReference type="PROSITE-ProRule" id="PRU01240"/>
    </source>
</evidence>
<comment type="caution">
    <text evidence="8">The sequence shown here is derived from an EMBL/GenBank/DDBJ whole genome shotgun (WGS) entry which is preliminary data.</text>
</comment>
<sequence length="930" mass="103446">MRNFFTILLIFLLTIEVSSQTFKEFLFTPKDENKFVPTAVENNGKYLKLTFTDSSIQQLFQNQRILDYRKAFPNLKSYLNTVYLVKIESSSLELSHLLANEFITYGEEIEDAPLAIEYPNDFMLPDGSPNDYLEHIRAPLAWSITKGDPNVLIGIADSWFDYNHEELAEKIAGIYGGPFASYGDYTHGISVASLAVGHTNNGKGLASMGYNTKMVGYIGANFTAIYELSQIPGVKVINASWGDLNYRNYEEDLINEVRDDLDIVIVAASHNGGTLYSQTAYRYPASYDAVISVTGVGSKYDRGTTNSQGVMTNWKDVALYNINDPLSTMTINDKVNVSAPAFDLFKAENPNGAQGSVNAYTMMGAGTSGAAPIVSGLAALIRSINPNLTAVQVKQIIEETTDDIYYIPENTPYIGKLGTGRINAYRAVMRAHCMLNPSDNLDLMIRDNKEDHGEEPNNSTEEYWNSNDIWIRNEDDSIEQHQNPEYHSSKPNYVYVRVFNRSCVVSSGTEKVKLYWSKASTSLNWDTHWNGQNNFPNNGPLLGAPIGEITIPVLQPGQDAVVKLPWLVPNPSTYQSINDEPWHFCLLARIDSPDDPMTVAEGEFLTDNVKNNNNLAWKNLTIVDLNPNNIGKPIGGVIAVGNPLQTLKKFDLKFTTDKSDIGNSLFKEAEVTVILDEIVLKAWAKGGYKSSGIKVNGNRLVITDNNAEIKDLEFESKEIGTVDVKFHFLTKEITAKEKFLMNVTQKISESGKTFGGESYEIRKYPREVFYANAGNSILTDKNEPVLLSATNIGEPAIYNWYDSEGNLLSQGIDFNTSVTLATKYKLEVISLEDGYKDYDEIEIKLKPNNISNIFPNPAVNQLTVEYKINKANSAYISVVGTYGSNTSNNYILNVEQDSIQIDLSTYPSGVYSIVLISDGEVTDSKTLIKE</sequence>
<accession>A0ABT8CVI5</accession>
<dbReference type="RefSeq" id="WP_290364028.1">
    <property type="nucleotide sequence ID" value="NZ_JAUFQU010000001.1"/>
</dbReference>
<keyword evidence="1 5" id="KW-0645">Protease</keyword>
<evidence type="ECO:0000259" key="7">
    <source>
        <dbReference type="Pfam" id="PF18962"/>
    </source>
</evidence>
<protein>
    <submittedName>
        <fullName evidence="8">S8 family serine peptidase</fullName>
    </submittedName>
</protein>